<accession>A0A078K196</accession>
<evidence type="ECO:0000256" key="1">
    <source>
        <dbReference type="SAM" id="MobiDB-lite"/>
    </source>
</evidence>
<reference evidence="3" key="2">
    <citation type="submission" date="2014-06" db="EMBL/GenBank/DDBJ databases">
        <authorList>
            <person name="Genoscope - CEA"/>
        </authorList>
    </citation>
    <scope>NUCLEOTIDE SEQUENCE</scope>
</reference>
<protein>
    <submittedName>
        <fullName evidence="3">BnaCnng78040D protein</fullName>
    </submittedName>
</protein>
<evidence type="ECO:0000313" key="3">
    <source>
        <dbReference type="EMBL" id="CDY72510.1"/>
    </source>
</evidence>
<name>A0A078K196_BRANA</name>
<dbReference type="AlphaFoldDB" id="A0A078K196"/>
<dbReference type="Gramene" id="CDY72510">
    <property type="protein sequence ID" value="CDY72510"/>
    <property type="gene ID" value="GSBRNA2T00030279001"/>
</dbReference>
<reference evidence="3" key="1">
    <citation type="journal article" date="2014" name="Science">
        <title>Plant genetics. Early allopolyploid evolution in the post-Neolithic Brassica napus oilseed genome.</title>
        <authorList>
            <person name="Chalhoub B."/>
            <person name="Denoeud F."/>
            <person name="Liu S."/>
            <person name="Parkin I.A."/>
            <person name="Tang H."/>
            <person name="Wang X."/>
            <person name="Chiquet J."/>
            <person name="Belcram H."/>
            <person name="Tong C."/>
            <person name="Samans B."/>
            <person name="Correa M."/>
            <person name="Da Silva C."/>
            <person name="Just J."/>
            <person name="Falentin C."/>
            <person name="Koh C.S."/>
            <person name="Le Clainche I."/>
            <person name="Bernard M."/>
            <person name="Bento P."/>
            <person name="Noel B."/>
            <person name="Labadie K."/>
            <person name="Alberti A."/>
            <person name="Charles M."/>
            <person name="Arnaud D."/>
            <person name="Guo H."/>
            <person name="Daviaud C."/>
            <person name="Alamery S."/>
            <person name="Jabbari K."/>
            <person name="Zhao M."/>
            <person name="Edger P.P."/>
            <person name="Chelaifa H."/>
            <person name="Tack D."/>
            <person name="Lassalle G."/>
            <person name="Mestiri I."/>
            <person name="Schnel N."/>
            <person name="Le Paslier M.C."/>
            <person name="Fan G."/>
            <person name="Renault V."/>
            <person name="Bayer P.E."/>
            <person name="Golicz A.A."/>
            <person name="Manoli S."/>
            <person name="Lee T.H."/>
            <person name="Thi V.H."/>
            <person name="Chalabi S."/>
            <person name="Hu Q."/>
            <person name="Fan C."/>
            <person name="Tollenaere R."/>
            <person name="Lu Y."/>
            <person name="Battail C."/>
            <person name="Shen J."/>
            <person name="Sidebottom C.H."/>
            <person name="Wang X."/>
            <person name="Canaguier A."/>
            <person name="Chauveau A."/>
            <person name="Berard A."/>
            <person name="Deniot G."/>
            <person name="Guan M."/>
            <person name="Liu Z."/>
            <person name="Sun F."/>
            <person name="Lim Y.P."/>
            <person name="Lyons E."/>
            <person name="Town C.D."/>
            <person name="Bancroft I."/>
            <person name="Wang X."/>
            <person name="Meng J."/>
            <person name="Ma J."/>
            <person name="Pires J.C."/>
            <person name="King G.J."/>
            <person name="Brunel D."/>
            <person name="Delourme R."/>
            <person name="Renard M."/>
            <person name="Aury J.M."/>
            <person name="Adams K.L."/>
            <person name="Batley J."/>
            <person name="Snowdon R.J."/>
            <person name="Tost J."/>
            <person name="Edwards D."/>
            <person name="Zhou Y."/>
            <person name="Hua W."/>
            <person name="Sharpe A.G."/>
            <person name="Paterson A.H."/>
            <person name="Guan C."/>
            <person name="Wincker P."/>
        </authorList>
    </citation>
    <scope>NUCLEOTIDE SEQUENCE [LARGE SCALE GENOMIC DNA]</scope>
</reference>
<feature type="non-terminal residue" evidence="3">
    <location>
        <position position="1"/>
    </location>
</feature>
<sequence length="181" mass="20845">HFNLGGLETLGAQRPLSYTKHNNKIIRITYILILLLPSFTINLVLLSFLTNSLQRDKQNKRPTRKEDSVGERRLGRRKKTRSEKEDSVGERHGDDIQTNMPGLIKPEVADDAKNSRALGDIGERKSKPNRLQRTSRLWFKDGCICEESPELIRTERERERKPNPTLPIRSNIPSTDTCCHF</sequence>
<feature type="transmembrane region" description="Helical" evidence="2">
    <location>
        <begin position="25"/>
        <end position="49"/>
    </location>
</feature>
<feature type="compositionally biased region" description="Basic and acidic residues" evidence="1">
    <location>
        <begin position="82"/>
        <end position="95"/>
    </location>
</feature>
<keyword evidence="2" id="KW-0812">Transmembrane</keyword>
<organism evidence="3">
    <name type="scientific">Brassica napus</name>
    <name type="common">Rape</name>
    <dbReference type="NCBI Taxonomy" id="3708"/>
    <lineage>
        <taxon>Eukaryota</taxon>
        <taxon>Viridiplantae</taxon>
        <taxon>Streptophyta</taxon>
        <taxon>Embryophyta</taxon>
        <taxon>Tracheophyta</taxon>
        <taxon>Spermatophyta</taxon>
        <taxon>Magnoliopsida</taxon>
        <taxon>eudicotyledons</taxon>
        <taxon>Gunneridae</taxon>
        <taxon>Pentapetalae</taxon>
        <taxon>rosids</taxon>
        <taxon>malvids</taxon>
        <taxon>Brassicales</taxon>
        <taxon>Brassicaceae</taxon>
        <taxon>Brassiceae</taxon>
        <taxon>Brassica</taxon>
    </lineage>
</organism>
<feature type="compositionally biased region" description="Basic and acidic residues" evidence="1">
    <location>
        <begin position="56"/>
        <end position="73"/>
    </location>
</feature>
<keyword evidence="2" id="KW-0472">Membrane</keyword>
<dbReference type="PaxDb" id="3708-A0A078K196"/>
<dbReference type="EMBL" id="LK051483">
    <property type="protein sequence ID" value="CDY72510.1"/>
    <property type="molecule type" value="Genomic_DNA"/>
</dbReference>
<evidence type="ECO:0000256" key="2">
    <source>
        <dbReference type="SAM" id="Phobius"/>
    </source>
</evidence>
<gene>
    <name evidence="3" type="primary">BnaCnng78040D</name>
    <name evidence="3" type="ORF">GSBRNA2T00030279001</name>
</gene>
<proteinExistence type="predicted"/>
<feature type="region of interest" description="Disordered" evidence="1">
    <location>
        <begin position="56"/>
        <end position="127"/>
    </location>
</feature>
<keyword evidence="2" id="KW-1133">Transmembrane helix</keyword>
<dbReference type="STRING" id="3708.A0A078K196"/>